<dbReference type="Proteomes" id="UP000184388">
    <property type="component" value="Unassembled WGS sequence"/>
</dbReference>
<proteinExistence type="predicted"/>
<reference evidence="2" key="1">
    <citation type="submission" date="2016-11" db="EMBL/GenBank/DDBJ databases">
        <authorList>
            <person name="Jaros S."/>
            <person name="Januszkiewicz K."/>
            <person name="Wedrychowicz H."/>
        </authorList>
    </citation>
    <scope>NUCLEOTIDE SEQUENCE [LARGE SCALE GENOMIC DNA]</scope>
    <source>
        <strain evidence="2">CGMCC 4.3555</strain>
    </source>
</reference>
<dbReference type="AlphaFoldDB" id="A0A9X8QZJ7"/>
<sequence length="72" mass="8687">MILPTTPWDPNEDDARRWFEFTFEELEELSAMFQGVEEYHLNYRLACELDRQIERELDSREVRVEFSSPCLG</sequence>
<comment type="caution">
    <text evidence="1">The sequence shown here is derived from an EMBL/GenBank/DDBJ whole genome shotgun (WGS) entry which is preliminary data.</text>
</comment>
<organism evidence="1 2">
    <name type="scientific">Streptomyces yunnanensis</name>
    <dbReference type="NCBI Taxonomy" id="156453"/>
    <lineage>
        <taxon>Bacteria</taxon>
        <taxon>Bacillati</taxon>
        <taxon>Actinomycetota</taxon>
        <taxon>Actinomycetes</taxon>
        <taxon>Kitasatosporales</taxon>
        <taxon>Streptomycetaceae</taxon>
        <taxon>Streptomyces</taxon>
    </lineage>
</organism>
<dbReference type="EMBL" id="FRBK01000026">
    <property type="protein sequence ID" value="SHN24127.1"/>
    <property type="molecule type" value="Genomic_DNA"/>
</dbReference>
<protein>
    <submittedName>
        <fullName evidence="1">Uncharacterized protein</fullName>
    </submittedName>
</protein>
<evidence type="ECO:0000313" key="2">
    <source>
        <dbReference type="Proteomes" id="UP000184388"/>
    </source>
</evidence>
<evidence type="ECO:0000313" key="1">
    <source>
        <dbReference type="EMBL" id="SHN24127.1"/>
    </source>
</evidence>
<name>A0A9X8QZJ7_9ACTN</name>
<accession>A0A9X8QZJ7</accession>
<gene>
    <name evidence="1" type="ORF">SAMN05216268_12668</name>
</gene>